<dbReference type="InterPro" id="IPR052909">
    <property type="entry name" value="Transposase_6_like"/>
</dbReference>
<comment type="caution">
    <text evidence="2">The sequence shown here is derived from an EMBL/GenBank/DDBJ whole genome shotgun (WGS) entry which is preliminary data.</text>
</comment>
<evidence type="ECO:0000313" key="2">
    <source>
        <dbReference type="EMBL" id="EMF80219.1"/>
    </source>
</evidence>
<accession>M3G2Q4</accession>
<dbReference type="Pfam" id="PF13340">
    <property type="entry name" value="DUF4096"/>
    <property type="match status" value="1"/>
</dbReference>
<dbReference type="Proteomes" id="UP000011770">
    <property type="component" value="Unassembled WGS sequence"/>
</dbReference>
<dbReference type="NCBIfam" id="NF033580">
    <property type="entry name" value="transpos_IS5_3"/>
    <property type="match status" value="1"/>
</dbReference>
<dbReference type="PANTHER" id="PTHR46637">
    <property type="entry name" value="TIS1421-TRANSPOSASE PROTEIN A"/>
    <property type="match status" value="1"/>
</dbReference>
<reference evidence="2 3" key="1">
    <citation type="submission" date="2013-01" db="EMBL/GenBank/DDBJ databases">
        <authorList>
            <person name="Harkins D.M."/>
            <person name="Durkin A.S."/>
            <person name="Brinkac L.M."/>
            <person name="Haft D.H."/>
            <person name="Selengut J.D."/>
            <person name="Sanka R."/>
            <person name="DePew J."/>
            <person name="Purushe J."/>
            <person name="Tulsiani S.M."/>
            <person name="Graham G.C."/>
            <person name="Burns M.-A."/>
            <person name="Dohnt M.F."/>
            <person name="Smythe L.D."/>
            <person name="McKay D.B."/>
            <person name="Craig S.B."/>
            <person name="Vinetz J.M."/>
            <person name="Sutton G.G."/>
            <person name="Nierman W.C."/>
            <person name="Fouts D.E."/>
        </authorList>
    </citation>
    <scope>NUCLEOTIDE SEQUENCE [LARGE SCALE GENOMIC DNA]</scope>
    <source>
        <strain evidence="2 3">LT2116</strain>
    </source>
</reference>
<evidence type="ECO:0000313" key="3">
    <source>
        <dbReference type="Proteomes" id="UP000011770"/>
    </source>
</evidence>
<dbReference type="InterPro" id="IPR025161">
    <property type="entry name" value="IS402-like_dom"/>
</dbReference>
<sequence length="197" mass="23302">MCNEIEKIIEQNMSSDNKKFIRTHLKNQQMISTIYFKVVHNRKIKISERMDLSNDQWKILEPLIIEPNVREDGKGRPRMDARSILNGILWILRTGAQWKELPDRYPPYQTCHRRFQEWNRNGTMRNMIRSLASDLKERGGIDIEESFIDGTFVPAKKGVQKWGKPNVGRVQRSWQSETAKVFLSPFARKMLRPMKSR</sequence>
<gene>
    <name evidence="2" type="ORF">LEP1GSC188_2450</name>
</gene>
<dbReference type="AlphaFoldDB" id="M3G2Q4"/>
<dbReference type="EMBL" id="AHOR02000061">
    <property type="protein sequence ID" value="EMF80219.1"/>
    <property type="molecule type" value="Genomic_DNA"/>
</dbReference>
<organism evidence="2 3">
    <name type="scientific">Leptospira weilii serovar Topaz str. LT2116</name>
    <dbReference type="NCBI Taxonomy" id="1088540"/>
    <lineage>
        <taxon>Bacteria</taxon>
        <taxon>Pseudomonadati</taxon>
        <taxon>Spirochaetota</taxon>
        <taxon>Spirochaetia</taxon>
        <taxon>Leptospirales</taxon>
        <taxon>Leptospiraceae</taxon>
        <taxon>Leptospira</taxon>
    </lineage>
</organism>
<proteinExistence type="predicted"/>
<evidence type="ECO:0000259" key="1">
    <source>
        <dbReference type="Pfam" id="PF13340"/>
    </source>
</evidence>
<protein>
    <recommendedName>
        <fullName evidence="1">Insertion element IS402-like domain-containing protein</fullName>
    </recommendedName>
</protein>
<name>M3G2Q4_9LEPT</name>
<dbReference type="PANTHER" id="PTHR46637:SF1">
    <property type="entry name" value="BLL5188 PROTEIN"/>
    <property type="match status" value="1"/>
</dbReference>
<feature type="domain" description="Insertion element IS402-like" evidence="1">
    <location>
        <begin position="52"/>
        <end position="127"/>
    </location>
</feature>